<sequence length="72" mass="8388">MHYIYTSFTQIKSKEAQKEMNKSRLGIHTTKSKIVACLSCFKQLTPTDRRQQFLERSIKKNSSNGRTTISVY</sequence>
<protein>
    <submittedName>
        <fullName evidence="1">Uncharacterized protein</fullName>
    </submittedName>
</protein>
<evidence type="ECO:0000313" key="1">
    <source>
        <dbReference type="EMBL" id="KCW89742.1"/>
    </source>
</evidence>
<dbReference type="InParanoid" id="A0A059DGP0"/>
<dbReference type="Gramene" id="KCW89742">
    <property type="protein sequence ID" value="KCW89742"/>
    <property type="gene ID" value="EUGRSUZ_A02004"/>
</dbReference>
<accession>A0A059DGP0</accession>
<proteinExistence type="predicted"/>
<name>A0A059DGP0_EUCGR</name>
<reference evidence="1" key="1">
    <citation type="submission" date="2013-07" db="EMBL/GenBank/DDBJ databases">
        <title>The genome of Eucalyptus grandis.</title>
        <authorList>
            <person name="Schmutz J."/>
            <person name="Hayes R."/>
            <person name="Myburg A."/>
            <person name="Tuskan G."/>
            <person name="Grattapaglia D."/>
            <person name="Rokhsar D.S."/>
        </authorList>
    </citation>
    <scope>NUCLEOTIDE SEQUENCE</scope>
    <source>
        <tissue evidence="1">Leaf extractions</tissue>
    </source>
</reference>
<dbReference type="AlphaFoldDB" id="A0A059DGP0"/>
<dbReference type="EMBL" id="KK198753">
    <property type="protein sequence ID" value="KCW89742.1"/>
    <property type="molecule type" value="Genomic_DNA"/>
</dbReference>
<organism evidence="1">
    <name type="scientific">Eucalyptus grandis</name>
    <name type="common">Flooded gum</name>
    <dbReference type="NCBI Taxonomy" id="71139"/>
    <lineage>
        <taxon>Eukaryota</taxon>
        <taxon>Viridiplantae</taxon>
        <taxon>Streptophyta</taxon>
        <taxon>Embryophyta</taxon>
        <taxon>Tracheophyta</taxon>
        <taxon>Spermatophyta</taxon>
        <taxon>Magnoliopsida</taxon>
        <taxon>eudicotyledons</taxon>
        <taxon>Gunneridae</taxon>
        <taxon>Pentapetalae</taxon>
        <taxon>rosids</taxon>
        <taxon>malvids</taxon>
        <taxon>Myrtales</taxon>
        <taxon>Myrtaceae</taxon>
        <taxon>Myrtoideae</taxon>
        <taxon>Eucalypteae</taxon>
        <taxon>Eucalyptus</taxon>
    </lineage>
</organism>
<gene>
    <name evidence="1" type="ORF">EUGRSUZ_A02004</name>
</gene>